<evidence type="ECO:0000256" key="1">
    <source>
        <dbReference type="SAM" id="MobiDB-lite"/>
    </source>
</evidence>
<organism evidence="2 3">
    <name type="scientific">Arctia plantaginis</name>
    <name type="common">Wood tiger moth</name>
    <name type="synonym">Phalaena plantaginis</name>
    <dbReference type="NCBI Taxonomy" id="874455"/>
    <lineage>
        <taxon>Eukaryota</taxon>
        <taxon>Metazoa</taxon>
        <taxon>Ecdysozoa</taxon>
        <taxon>Arthropoda</taxon>
        <taxon>Hexapoda</taxon>
        <taxon>Insecta</taxon>
        <taxon>Pterygota</taxon>
        <taxon>Neoptera</taxon>
        <taxon>Endopterygota</taxon>
        <taxon>Lepidoptera</taxon>
        <taxon>Glossata</taxon>
        <taxon>Ditrysia</taxon>
        <taxon>Noctuoidea</taxon>
        <taxon>Erebidae</taxon>
        <taxon>Arctiinae</taxon>
        <taxon>Arctia</taxon>
    </lineage>
</organism>
<accession>A0A8S1AG09</accession>
<feature type="compositionally biased region" description="Low complexity" evidence="1">
    <location>
        <begin position="19"/>
        <end position="31"/>
    </location>
</feature>
<reference evidence="2 3" key="1">
    <citation type="submission" date="2020-04" db="EMBL/GenBank/DDBJ databases">
        <authorList>
            <person name="Wallbank WR R."/>
            <person name="Pardo Diaz C."/>
            <person name="Kozak K."/>
            <person name="Martin S."/>
            <person name="Jiggins C."/>
            <person name="Moest M."/>
            <person name="Warren A I."/>
            <person name="Byers J.R.P. K."/>
            <person name="Montejo-Kovacevich G."/>
            <person name="Yen C E."/>
        </authorList>
    </citation>
    <scope>NUCLEOTIDE SEQUENCE [LARGE SCALE GENOMIC DNA]</scope>
</reference>
<dbReference type="Proteomes" id="UP000494256">
    <property type="component" value="Unassembled WGS sequence"/>
</dbReference>
<name>A0A8S1AG09_ARCPL</name>
<proteinExistence type="predicted"/>
<sequence length="80" mass="9114">MWRVAGSPRGLSMGGVRGAAAASSHSFSRRAAPGRRRRCATPPEDKFGANGNWRRWAPVINVRRGNREVLRYYKYQRKIK</sequence>
<dbReference type="EMBL" id="CADEBD010000314">
    <property type="protein sequence ID" value="CAB3243770.1"/>
    <property type="molecule type" value="Genomic_DNA"/>
</dbReference>
<feature type="region of interest" description="Disordered" evidence="1">
    <location>
        <begin position="1"/>
        <end position="47"/>
    </location>
</feature>
<gene>
    <name evidence="2" type="ORF">APLA_LOCUS10520</name>
</gene>
<protein>
    <submittedName>
        <fullName evidence="2">Uncharacterized protein</fullName>
    </submittedName>
</protein>
<dbReference type="OrthoDB" id="410651at2759"/>
<comment type="caution">
    <text evidence="2">The sequence shown here is derived from an EMBL/GenBank/DDBJ whole genome shotgun (WGS) entry which is preliminary data.</text>
</comment>
<dbReference type="AlphaFoldDB" id="A0A8S1AG09"/>
<evidence type="ECO:0000313" key="2">
    <source>
        <dbReference type="EMBL" id="CAB3243770.1"/>
    </source>
</evidence>
<evidence type="ECO:0000313" key="3">
    <source>
        <dbReference type="Proteomes" id="UP000494256"/>
    </source>
</evidence>